<sequence>MKFEDLLSKHIVDKIINNYQIKKDFYIGEKVTISDHMIQTAMLAEKNHSSKSLICACLLHDYGHFVIEDPDLLVLKSLDGKHENVGFDFLKDYFKSEVTEPIKLHVQAKRYLCRNKSYYELLSDPSKISLELQGGIMDDKEAQKFTSLKFYKDAIILRKYDDDGKIPNIKMKKIDDYRDLITSQLSLQHY</sequence>
<dbReference type="InterPro" id="IPR006674">
    <property type="entry name" value="HD_domain"/>
</dbReference>
<gene>
    <name evidence="2" type="ORF">DSY96_03510</name>
</gene>
<dbReference type="CDD" id="cd00077">
    <property type="entry name" value="HDc"/>
    <property type="match status" value="1"/>
</dbReference>
<dbReference type="Proteomes" id="UP000287917">
    <property type="component" value="Unassembled WGS sequence"/>
</dbReference>
<proteinExistence type="predicted"/>
<dbReference type="InterPro" id="IPR003607">
    <property type="entry name" value="HD/PDEase_dom"/>
</dbReference>
<evidence type="ECO:0000313" key="3">
    <source>
        <dbReference type="Proteomes" id="UP000287917"/>
    </source>
</evidence>
<dbReference type="Pfam" id="PF01966">
    <property type="entry name" value="HD"/>
    <property type="match status" value="1"/>
</dbReference>
<dbReference type="PANTHER" id="PTHR40202">
    <property type="match status" value="1"/>
</dbReference>
<protein>
    <recommendedName>
        <fullName evidence="1">HD domain-containing protein</fullName>
    </recommendedName>
</protein>
<evidence type="ECO:0000313" key="2">
    <source>
        <dbReference type="EMBL" id="RTZ86097.1"/>
    </source>
</evidence>
<dbReference type="InterPro" id="IPR052567">
    <property type="entry name" value="OP_Dioxygenase"/>
</dbReference>
<name>A0A432GRB7_9DELT</name>
<dbReference type="Gene3D" id="1.10.3210.10">
    <property type="entry name" value="Hypothetical protein af1432"/>
    <property type="match status" value="1"/>
</dbReference>
<accession>A0A432GRB7</accession>
<comment type="caution">
    <text evidence="2">The sequence shown here is derived from an EMBL/GenBank/DDBJ whole genome shotgun (WGS) entry which is preliminary data.</text>
</comment>
<dbReference type="SUPFAM" id="SSF109604">
    <property type="entry name" value="HD-domain/PDEase-like"/>
    <property type="match status" value="1"/>
</dbReference>
<feature type="domain" description="HD" evidence="1">
    <location>
        <begin position="35"/>
        <end position="105"/>
    </location>
</feature>
<organism evidence="2 3">
    <name type="scientific">SAR324 cluster bacterium</name>
    <dbReference type="NCBI Taxonomy" id="2024889"/>
    <lineage>
        <taxon>Bacteria</taxon>
        <taxon>Deltaproteobacteria</taxon>
        <taxon>SAR324 cluster</taxon>
    </lineage>
</organism>
<dbReference type="PANTHER" id="PTHR40202:SF1">
    <property type="entry name" value="HD DOMAIN-CONTAINING PROTEIN"/>
    <property type="match status" value="1"/>
</dbReference>
<dbReference type="AlphaFoldDB" id="A0A432GRB7"/>
<evidence type="ECO:0000259" key="1">
    <source>
        <dbReference type="Pfam" id="PF01966"/>
    </source>
</evidence>
<dbReference type="EMBL" id="QNZK01000124">
    <property type="protein sequence ID" value="RTZ86097.1"/>
    <property type="molecule type" value="Genomic_DNA"/>
</dbReference>
<reference evidence="2 3" key="1">
    <citation type="submission" date="2018-06" db="EMBL/GenBank/DDBJ databases">
        <title>Combined omics and stable isotope probing to characterize newly discovered Mariana Back-Arc vent microbial communities.</title>
        <authorList>
            <person name="Trembath-Reichert E."/>
            <person name="Huber J.A."/>
        </authorList>
    </citation>
    <scope>NUCLEOTIDE SEQUENCE [LARGE SCALE GENOMIC DNA]</scope>
    <source>
        <strain evidence="2">MAG 58</strain>
    </source>
</reference>